<name>A0A7W5JS35_9ACTN</name>
<gene>
    <name evidence="5" type="ORF">FHX39_000243</name>
</gene>
<dbReference type="EMBL" id="JACHZG010000001">
    <property type="protein sequence ID" value="MBB3325299.1"/>
    <property type="molecule type" value="Genomic_DNA"/>
</dbReference>
<dbReference type="AlphaFoldDB" id="A0A7W5JS35"/>
<dbReference type="Proteomes" id="UP000565572">
    <property type="component" value="Unassembled WGS sequence"/>
</dbReference>
<sequence>MPSDSTTDTRPGFRDAMTRLRGAQKSARGGPPYSIFVNRPMGRVLAALAFRAGLTPNQVTALSAVATFVGVGLLAAAPASYVTGVAVCLLLVLGYALDSADGQLARLRGGGSLQGEWLDHTVDSLKVVVVHLAVLVTFYLHLDLAIGWLLVPLAFAVASSVHFFGMILVDLLGRATRAELALAAPLKTAPGASTALLKLPTDYGVFCLATVLLGAHTLFLGVYTLLAAATVGYTLLVVAKWRRDVIALDVLRTGARTNAAPEGHRR</sequence>
<keyword evidence="4" id="KW-1133">Transmembrane helix</keyword>
<dbReference type="GO" id="GO:0016780">
    <property type="term" value="F:phosphotransferase activity, for other substituted phosphate groups"/>
    <property type="evidence" value="ECO:0007669"/>
    <property type="project" value="InterPro"/>
</dbReference>
<comment type="similarity">
    <text evidence="2">Belongs to the CDP-alcohol phosphatidyltransferase class-I family.</text>
</comment>
<feature type="transmembrane region" description="Helical" evidence="4">
    <location>
        <begin position="64"/>
        <end position="97"/>
    </location>
</feature>
<feature type="transmembrane region" description="Helical" evidence="4">
    <location>
        <begin position="146"/>
        <end position="168"/>
    </location>
</feature>
<protein>
    <submittedName>
        <fullName evidence="5">Phosphatidylglycerophosphate synthase</fullName>
    </submittedName>
</protein>
<evidence type="ECO:0000313" key="5">
    <source>
        <dbReference type="EMBL" id="MBB3325299.1"/>
    </source>
</evidence>
<accession>A0A7W5JS35</accession>
<dbReference type="Gene3D" id="1.20.120.1760">
    <property type="match status" value="1"/>
</dbReference>
<proteinExistence type="inferred from homology"/>
<organism evidence="5 6">
    <name type="scientific">Microlunatus antarcticus</name>
    <dbReference type="NCBI Taxonomy" id="53388"/>
    <lineage>
        <taxon>Bacteria</taxon>
        <taxon>Bacillati</taxon>
        <taxon>Actinomycetota</taxon>
        <taxon>Actinomycetes</taxon>
        <taxon>Propionibacteriales</taxon>
        <taxon>Propionibacteriaceae</taxon>
        <taxon>Microlunatus</taxon>
    </lineage>
</organism>
<keyword evidence="4" id="KW-0472">Membrane</keyword>
<keyword evidence="4" id="KW-0812">Transmembrane</keyword>
<evidence type="ECO:0000313" key="6">
    <source>
        <dbReference type="Proteomes" id="UP000565572"/>
    </source>
</evidence>
<dbReference type="RefSeq" id="WP_183336087.1">
    <property type="nucleotide sequence ID" value="NZ_JACHZG010000001.1"/>
</dbReference>
<keyword evidence="6" id="KW-1185">Reference proteome</keyword>
<evidence type="ECO:0000256" key="3">
    <source>
        <dbReference type="SAM" id="MobiDB-lite"/>
    </source>
</evidence>
<dbReference type="GO" id="GO:0008654">
    <property type="term" value="P:phospholipid biosynthetic process"/>
    <property type="evidence" value="ECO:0007669"/>
    <property type="project" value="InterPro"/>
</dbReference>
<comment type="caution">
    <text evidence="5">The sequence shown here is derived from an EMBL/GenBank/DDBJ whole genome shotgun (WGS) entry which is preliminary data.</text>
</comment>
<dbReference type="GO" id="GO:0016020">
    <property type="term" value="C:membrane"/>
    <property type="evidence" value="ECO:0007669"/>
    <property type="project" value="InterPro"/>
</dbReference>
<evidence type="ECO:0000256" key="2">
    <source>
        <dbReference type="RuleBase" id="RU003750"/>
    </source>
</evidence>
<keyword evidence="1 2" id="KW-0808">Transferase</keyword>
<reference evidence="5 6" key="1">
    <citation type="submission" date="2020-08" db="EMBL/GenBank/DDBJ databases">
        <title>Sequencing the genomes of 1000 actinobacteria strains.</title>
        <authorList>
            <person name="Klenk H.-P."/>
        </authorList>
    </citation>
    <scope>NUCLEOTIDE SEQUENCE [LARGE SCALE GENOMIC DNA]</scope>
    <source>
        <strain evidence="5 6">DSM 11053</strain>
    </source>
</reference>
<dbReference type="Pfam" id="PF01066">
    <property type="entry name" value="CDP-OH_P_transf"/>
    <property type="match status" value="1"/>
</dbReference>
<evidence type="ECO:0000256" key="1">
    <source>
        <dbReference type="ARBA" id="ARBA00022679"/>
    </source>
</evidence>
<feature type="region of interest" description="Disordered" evidence="3">
    <location>
        <begin position="1"/>
        <end position="29"/>
    </location>
</feature>
<dbReference type="InterPro" id="IPR000462">
    <property type="entry name" value="CDP-OH_P_trans"/>
</dbReference>
<dbReference type="InterPro" id="IPR048254">
    <property type="entry name" value="CDP_ALCOHOL_P_TRANSF_CS"/>
</dbReference>
<dbReference type="PROSITE" id="PS00379">
    <property type="entry name" value="CDP_ALCOHOL_P_TRANSF"/>
    <property type="match status" value="1"/>
</dbReference>
<evidence type="ECO:0000256" key="4">
    <source>
        <dbReference type="SAM" id="Phobius"/>
    </source>
</evidence>
<dbReference type="InterPro" id="IPR043130">
    <property type="entry name" value="CDP-OH_PTrfase_TM_dom"/>
</dbReference>
<feature type="transmembrane region" description="Helical" evidence="4">
    <location>
        <begin position="203"/>
        <end position="236"/>
    </location>
</feature>